<dbReference type="CDD" id="cd00590">
    <property type="entry name" value="RRM_SF"/>
    <property type="match status" value="1"/>
</dbReference>
<dbReference type="GO" id="GO:0003723">
    <property type="term" value="F:RNA binding"/>
    <property type="evidence" value="ECO:0007669"/>
    <property type="project" value="UniProtKB-UniRule"/>
</dbReference>
<organism evidence="4 5">
    <name type="scientific">Colocasia esculenta</name>
    <name type="common">Wild taro</name>
    <name type="synonym">Arum esculentum</name>
    <dbReference type="NCBI Taxonomy" id="4460"/>
    <lineage>
        <taxon>Eukaryota</taxon>
        <taxon>Viridiplantae</taxon>
        <taxon>Streptophyta</taxon>
        <taxon>Embryophyta</taxon>
        <taxon>Tracheophyta</taxon>
        <taxon>Spermatophyta</taxon>
        <taxon>Magnoliopsida</taxon>
        <taxon>Liliopsida</taxon>
        <taxon>Araceae</taxon>
        <taxon>Aroideae</taxon>
        <taxon>Colocasieae</taxon>
        <taxon>Colocasia</taxon>
    </lineage>
</organism>
<dbReference type="InterPro" id="IPR035979">
    <property type="entry name" value="RBD_domain_sf"/>
</dbReference>
<dbReference type="InterPro" id="IPR000504">
    <property type="entry name" value="RRM_dom"/>
</dbReference>
<reference evidence="4" key="1">
    <citation type="submission" date="2017-07" db="EMBL/GenBank/DDBJ databases">
        <title>Taro Niue Genome Assembly and Annotation.</title>
        <authorList>
            <person name="Atibalentja N."/>
            <person name="Keating K."/>
            <person name="Fields C.J."/>
        </authorList>
    </citation>
    <scope>NUCLEOTIDE SEQUENCE</scope>
    <source>
        <strain evidence="4">Niue_2</strain>
        <tissue evidence="4">Leaf</tissue>
    </source>
</reference>
<feature type="region of interest" description="Disordered" evidence="2">
    <location>
        <begin position="30"/>
        <end position="107"/>
    </location>
</feature>
<evidence type="ECO:0000256" key="2">
    <source>
        <dbReference type="SAM" id="MobiDB-lite"/>
    </source>
</evidence>
<dbReference type="Pfam" id="PF00076">
    <property type="entry name" value="RRM_1"/>
    <property type="match status" value="1"/>
</dbReference>
<name>A0A843X5C8_COLES</name>
<evidence type="ECO:0000313" key="4">
    <source>
        <dbReference type="EMBL" id="MQM11440.1"/>
    </source>
</evidence>
<sequence>MHAYRISFLKRKDTVSGDSGRRSRSISYFWPGVVPSGVKPPADQLPTLVAQSRRGRGQREEEAMTLSRRKRRQEEEPEADAHGCASPPGSKRRRRRRPSAGPVDAPGAAGVVAVDRVGDAALDRRDGGSAAVLVNGLPFGCTVLGLKSRMQMYGTISRIRIDGESGLGFVTYRSLDSARAAVSASADPAFGIVIGSSRVHVSQASDPLSQCHTPSKLLKAELPLRKHGRGHRNLSEGLASCKKTTPEMPYKGRPIVAYDDLL</sequence>
<dbReference type="OrthoDB" id="1908804at2759"/>
<keyword evidence="5" id="KW-1185">Reference proteome</keyword>
<dbReference type="Gene3D" id="3.30.70.330">
    <property type="match status" value="1"/>
</dbReference>
<comment type="caution">
    <text evidence="4">The sequence shown here is derived from an EMBL/GenBank/DDBJ whole genome shotgun (WGS) entry which is preliminary data.</text>
</comment>
<feature type="domain" description="RRM" evidence="3">
    <location>
        <begin position="130"/>
        <end position="206"/>
    </location>
</feature>
<dbReference type="Proteomes" id="UP000652761">
    <property type="component" value="Unassembled WGS sequence"/>
</dbReference>
<dbReference type="PROSITE" id="PS50102">
    <property type="entry name" value="RRM"/>
    <property type="match status" value="1"/>
</dbReference>
<evidence type="ECO:0000313" key="5">
    <source>
        <dbReference type="Proteomes" id="UP000652761"/>
    </source>
</evidence>
<accession>A0A843X5C8</accession>
<dbReference type="SMART" id="SM00360">
    <property type="entry name" value="RRM"/>
    <property type="match status" value="1"/>
</dbReference>
<evidence type="ECO:0000256" key="1">
    <source>
        <dbReference type="PROSITE-ProRule" id="PRU00176"/>
    </source>
</evidence>
<dbReference type="EMBL" id="NMUH01004979">
    <property type="protein sequence ID" value="MQM11440.1"/>
    <property type="molecule type" value="Genomic_DNA"/>
</dbReference>
<gene>
    <name evidence="4" type="ORF">Taro_044347</name>
</gene>
<dbReference type="AlphaFoldDB" id="A0A843X5C8"/>
<dbReference type="SUPFAM" id="SSF54928">
    <property type="entry name" value="RNA-binding domain, RBD"/>
    <property type="match status" value="1"/>
</dbReference>
<proteinExistence type="predicted"/>
<dbReference type="InterPro" id="IPR012677">
    <property type="entry name" value="Nucleotide-bd_a/b_plait_sf"/>
</dbReference>
<protein>
    <recommendedName>
        <fullName evidence="3">RRM domain-containing protein</fullName>
    </recommendedName>
</protein>
<keyword evidence="1" id="KW-0694">RNA-binding</keyword>
<evidence type="ECO:0000259" key="3">
    <source>
        <dbReference type="PROSITE" id="PS50102"/>
    </source>
</evidence>